<dbReference type="OrthoDB" id="2943660at2759"/>
<feature type="domain" description="Aflatoxin regulatory protein" evidence="7">
    <location>
        <begin position="200"/>
        <end position="288"/>
    </location>
</feature>
<dbReference type="AlphaFoldDB" id="E3RQX2"/>
<feature type="compositionally biased region" description="Basic and acidic residues" evidence="6">
    <location>
        <begin position="21"/>
        <end position="30"/>
    </location>
</feature>
<evidence type="ECO:0000256" key="2">
    <source>
        <dbReference type="ARBA" id="ARBA00023015"/>
    </source>
</evidence>
<dbReference type="HOGENOM" id="CLU_029374_0_0_1"/>
<dbReference type="EMBL" id="GL534567">
    <property type="protein sequence ID" value="EFQ91885.1"/>
    <property type="molecule type" value="Genomic_DNA"/>
</dbReference>
<organism evidence="9">
    <name type="scientific">Pyrenophora teres f. teres (strain 0-1)</name>
    <name type="common">Barley net blotch fungus</name>
    <name type="synonym">Drechslera teres f. teres</name>
    <dbReference type="NCBI Taxonomy" id="861557"/>
    <lineage>
        <taxon>Eukaryota</taxon>
        <taxon>Fungi</taxon>
        <taxon>Dikarya</taxon>
        <taxon>Ascomycota</taxon>
        <taxon>Pezizomycotina</taxon>
        <taxon>Dothideomycetes</taxon>
        <taxon>Pleosporomycetidae</taxon>
        <taxon>Pleosporales</taxon>
        <taxon>Pleosporineae</taxon>
        <taxon>Pleosporaceae</taxon>
        <taxon>Pyrenophora</taxon>
    </lineage>
</organism>
<dbReference type="InterPro" id="IPR013700">
    <property type="entry name" value="AflR"/>
</dbReference>
<dbReference type="KEGG" id="pte:PTT_11164"/>
<evidence type="ECO:0000256" key="3">
    <source>
        <dbReference type="ARBA" id="ARBA00023125"/>
    </source>
</evidence>
<evidence type="ECO:0000313" key="9">
    <source>
        <dbReference type="Proteomes" id="UP000001067"/>
    </source>
</evidence>
<gene>
    <name evidence="8" type="ORF">PTT_11164</name>
</gene>
<evidence type="ECO:0000256" key="5">
    <source>
        <dbReference type="ARBA" id="ARBA00023242"/>
    </source>
</evidence>
<dbReference type="GO" id="GO:0045122">
    <property type="term" value="P:aflatoxin biosynthetic process"/>
    <property type="evidence" value="ECO:0007669"/>
    <property type="project" value="InterPro"/>
</dbReference>
<proteinExistence type="predicted"/>
<name>E3RQX2_PYRTT</name>
<dbReference type="Proteomes" id="UP000001067">
    <property type="component" value="Unassembled WGS sequence"/>
</dbReference>
<feature type="region of interest" description="Disordered" evidence="6">
    <location>
        <begin position="1"/>
        <end position="40"/>
    </location>
</feature>
<dbReference type="GO" id="GO:0006355">
    <property type="term" value="P:regulation of DNA-templated transcription"/>
    <property type="evidence" value="ECO:0007669"/>
    <property type="project" value="InterPro"/>
</dbReference>
<evidence type="ECO:0000259" key="7">
    <source>
        <dbReference type="Pfam" id="PF08493"/>
    </source>
</evidence>
<keyword evidence="5" id="KW-0539">Nucleus</keyword>
<dbReference type="Pfam" id="PF08493">
    <property type="entry name" value="AflR"/>
    <property type="match status" value="1"/>
</dbReference>
<keyword evidence="9" id="KW-1185">Reference proteome</keyword>
<evidence type="ECO:0000256" key="1">
    <source>
        <dbReference type="ARBA" id="ARBA00022723"/>
    </source>
</evidence>
<keyword evidence="1" id="KW-0479">Metal-binding</keyword>
<keyword evidence="3" id="KW-0238">DNA-binding</keyword>
<accession>E3RQX2</accession>
<evidence type="ECO:0000256" key="4">
    <source>
        <dbReference type="ARBA" id="ARBA00023163"/>
    </source>
</evidence>
<sequence>MSICCNYSPSMRLGKPRKHRNPDGSIKRDVSPAGSYGPLGARMEIIPRTTSHAYESSPEPTDPFFFGPSTPEYNYQDTYMGNGFDGSQSPAYSEGTSSLVGAWSNDDHITYGGQTDLFAPVPHYLPPPTSFHGHVRSTSGQSQLEMFAPVEPLRSPPAMNQRYLGVPGTMLVPQEKTTPCQPMVSAPLPTPPPAATNLPNHDCTQFAFQILSSVHTPSSTGNYHGTSDGLPSLEYVLFTNKAAAKKLYELLNCHCSSNPLFSTMINLIIIEILNWYQAIAGVDQQGEGKTFETQMKAFAYPYVSPGSSDPESENTYRTNRVLSELRKIEKLIDKFSERYCQAANTAETGIDGGVYVAMEASLRTRVRDTFQITMAVAPETIKRHIASRAHNLVRVNTV</sequence>
<dbReference type="GO" id="GO:0046872">
    <property type="term" value="F:metal ion binding"/>
    <property type="evidence" value="ECO:0007669"/>
    <property type="project" value="UniProtKB-KW"/>
</dbReference>
<protein>
    <recommendedName>
        <fullName evidence="7">Aflatoxin regulatory protein domain-containing protein</fullName>
    </recommendedName>
</protein>
<dbReference type="STRING" id="861557.E3RQX2"/>
<dbReference type="eggNOG" id="ENOG502SUCM">
    <property type="taxonomic scope" value="Eukaryota"/>
</dbReference>
<dbReference type="GO" id="GO:0005634">
    <property type="term" value="C:nucleus"/>
    <property type="evidence" value="ECO:0007669"/>
    <property type="project" value="InterPro"/>
</dbReference>
<evidence type="ECO:0000313" key="8">
    <source>
        <dbReference type="EMBL" id="EFQ91885.1"/>
    </source>
</evidence>
<dbReference type="GO" id="GO:0003677">
    <property type="term" value="F:DNA binding"/>
    <property type="evidence" value="ECO:0007669"/>
    <property type="project" value="UniProtKB-KW"/>
</dbReference>
<reference evidence="8 9" key="1">
    <citation type="journal article" date="2010" name="Genome Biol.">
        <title>A first genome assembly of the barley fungal pathogen Pyrenophora teres f. teres.</title>
        <authorList>
            <person name="Ellwood S.R."/>
            <person name="Liu Z."/>
            <person name="Syme R.A."/>
            <person name="Lai Z."/>
            <person name="Hane J.K."/>
            <person name="Keiper F."/>
            <person name="Moffat C.S."/>
            <person name="Oliver R.P."/>
            <person name="Friesen T.L."/>
        </authorList>
    </citation>
    <scope>NUCLEOTIDE SEQUENCE [LARGE SCALE GENOMIC DNA]</scope>
    <source>
        <strain evidence="8 9">0-1</strain>
    </source>
</reference>
<keyword evidence="4" id="KW-0804">Transcription</keyword>
<keyword evidence="2" id="KW-0805">Transcription regulation</keyword>
<evidence type="ECO:0000256" key="6">
    <source>
        <dbReference type="SAM" id="MobiDB-lite"/>
    </source>
</evidence>